<keyword evidence="4" id="KW-1185">Reference proteome</keyword>
<dbReference type="GO" id="GO:0016491">
    <property type="term" value="F:oxidoreductase activity"/>
    <property type="evidence" value="ECO:0007669"/>
    <property type="project" value="UniProtKB-KW"/>
</dbReference>
<dbReference type="PANTHER" id="PTHR19353:SF84">
    <property type="entry name" value="ACYL-COA DELTA-9-DESATURASE, DESB"/>
    <property type="match status" value="1"/>
</dbReference>
<protein>
    <submittedName>
        <fullName evidence="3">Acyl-CoA desaturase</fullName>
        <ecNumber evidence="3">1.14.19.-</ecNumber>
    </submittedName>
</protein>
<dbReference type="EC" id="1.14.19.-" evidence="3"/>
<feature type="region of interest" description="Disordered" evidence="1">
    <location>
        <begin position="409"/>
        <end position="468"/>
    </location>
</feature>
<organism evidence="3 4">
    <name type="scientific">Rhodococcus indonesiensis</name>
    <dbReference type="NCBI Taxonomy" id="3055869"/>
    <lineage>
        <taxon>Bacteria</taxon>
        <taxon>Bacillati</taxon>
        <taxon>Actinomycetota</taxon>
        <taxon>Actinomycetes</taxon>
        <taxon>Mycobacteriales</taxon>
        <taxon>Nocardiaceae</taxon>
        <taxon>Rhodococcus</taxon>
    </lineage>
</organism>
<evidence type="ECO:0000256" key="1">
    <source>
        <dbReference type="SAM" id="MobiDB-lite"/>
    </source>
</evidence>
<gene>
    <name evidence="3" type="ORF">QT969_09235</name>
</gene>
<dbReference type="CDD" id="cd03506">
    <property type="entry name" value="Delta6-FADS-like"/>
    <property type="match status" value="1"/>
</dbReference>
<dbReference type="InterPro" id="IPR012171">
    <property type="entry name" value="Fatty_acid_desaturase"/>
</dbReference>
<feature type="compositionally biased region" description="Basic and acidic residues" evidence="1">
    <location>
        <begin position="444"/>
        <end position="468"/>
    </location>
</feature>
<name>A0ABT7RLE3_9NOCA</name>
<dbReference type="Pfam" id="PF00487">
    <property type="entry name" value="FA_desaturase"/>
    <property type="match status" value="1"/>
</dbReference>
<dbReference type="RefSeq" id="WP_289378545.1">
    <property type="nucleotide sequence ID" value="NZ_JAUBOF010000023.1"/>
</dbReference>
<feature type="domain" description="Fatty acid desaturase" evidence="2">
    <location>
        <begin position="297"/>
        <end position="391"/>
    </location>
</feature>
<dbReference type="InterPro" id="IPR005804">
    <property type="entry name" value="FA_desaturase_dom"/>
</dbReference>
<dbReference type="EMBL" id="JAUBOF010000023">
    <property type="protein sequence ID" value="MDM7488470.1"/>
    <property type="molecule type" value="Genomic_DNA"/>
</dbReference>
<evidence type="ECO:0000313" key="3">
    <source>
        <dbReference type="EMBL" id="MDM7488470.1"/>
    </source>
</evidence>
<comment type="caution">
    <text evidence="3">The sequence shown here is derived from an EMBL/GenBank/DDBJ whole genome shotgun (WGS) entry which is preliminary data.</text>
</comment>
<accession>A0ABT7RLE3</accession>
<evidence type="ECO:0000313" key="4">
    <source>
        <dbReference type="Proteomes" id="UP001233164"/>
    </source>
</evidence>
<proteinExistence type="predicted"/>
<dbReference type="Proteomes" id="UP001233164">
    <property type="component" value="Unassembled WGS sequence"/>
</dbReference>
<keyword evidence="3" id="KW-0560">Oxidoreductase</keyword>
<sequence length="468" mass="51907">MTTEIESPLAHLSEETLDALAKEFDAIHDKVYSELGERDRRYIKTVIATQRQLAVAGRALLLGSASKSAWVAGTACLGMAKILENMEIGHNVMHGQWDWMNDPDIHSSVWDWDTASTAAGWKHSHNYIHHTFTNIRGKDKDLGYEIMRIDPHQKWHPVYLAQPFYNVLLMAFFEWGVALHDLDLDALWAGEKTPGQVLEELKGIAGKARRQFVKDYVGWPLVSAGAFAAAALLSGGRIPQPRTSRIGRRLRGLGRLGRGGAAPRADAVADVLDKVLPGVEKTFLATLAADFTANIIRNVWSHAIIFCGHFPDQTYTFSRKEVENESRGGWYVRQLVGAANIEGSPLFHVISGNLGYQVEHHLYPDMPSTRYSEVAPAVKDICERYGLPYNTGPLSKQWGTVHRTILRLAFPGGKPRPKPGPYRSTDDPSSRTAAPSEAARFRSRLPEDHPAAGPEHEHGGVEVEPPPR</sequence>
<reference evidence="3 4" key="1">
    <citation type="submission" date="2023-06" db="EMBL/GenBank/DDBJ databases">
        <title>Rhodococcus indonesiensis sp. nov a new member of the Rhodococcus ruber lineage isolated from a sediment of neutral hot spring.</title>
        <authorList>
            <person name="Kusuma A.B."/>
            <person name="Fenylestari G."/>
            <person name="Ammar F."/>
            <person name="Nouioui I."/>
            <person name="Goodfellow M."/>
        </authorList>
    </citation>
    <scope>NUCLEOTIDE SEQUENCE [LARGE SCALE GENOMIC DNA]</scope>
    <source>
        <strain evidence="3 4">CSLK01-03</strain>
    </source>
</reference>
<evidence type="ECO:0000259" key="2">
    <source>
        <dbReference type="Pfam" id="PF00487"/>
    </source>
</evidence>
<dbReference type="PANTHER" id="PTHR19353">
    <property type="entry name" value="FATTY ACID DESATURASE 2"/>
    <property type="match status" value="1"/>
</dbReference>